<dbReference type="GO" id="GO:0007165">
    <property type="term" value="P:signal transduction"/>
    <property type="evidence" value="ECO:0007669"/>
    <property type="project" value="InterPro"/>
</dbReference>
<organism evidence="1 2">
    <name type="scientific">Parvibium lacunae</name>
    <dbReference type="NCBI Taxonomy" id="1888893"/>
    <lineage>
        <taxon>Bacteria</taxon>
        <taxon>Pseudomonadati</taxon>
        <taxon>Pseudomonadota</taxon>
        <taxon>Betaproteobacteria</taxon>
        <taxon>Burkholderiales</taxon>
        <taxon>Alcaligenaceae</taxon>
        <taxon>Parvibium</taxon>
    </lineage>
</organism>
<evidence type="ECO:0000313" key="2">
    <source>
        <dbReference type="Proteomes" id="UP000252357"/>
    </source>
</evidence>
<dbReference type="OrthoDB" id="9179904at2"/>
<keyword evidence="2" id="KW-1185">Reference proteome</keyword>
<comment type="caution">
    <text evidence="1">The sequence shown here is derived from an EMBL/GenBank/DDBJ whole genome shotgun (WGS) entry which is preliminary data.</text>
</comment>
<gene>
    <name evidence="1" type="ORF">DU000_01355</name>
</gene>
<dbReference type="Gene3D" id="6.10.250.3200">
    <property type="match status" value="1"/>
</dbReference>
<dbReference type="PRINTS" id="PR00260">
    <property type="entry name" value="CHEMTRNSDUCR"/>
</dbReference>
<evidence type="ECO:0000313" key="1">
    <source>
        <dbReference type="EMBL" id="RCS59409.1"/>
    </source>
</evidence>
<dbReference type="InterPro" id="IPR004090">
    <property type="entry name" value="Chemotax_Me-accpt_rcpt"/>
</dbReference>
<sequence length="195" mass="21699">MENQRELQRVTALKEGIKNIAVHAFQINLLGINAIVLAKQFGEKARAFGVISKELREFSQSLRQQMQGLGTASADLVSLATQQLKLERQLALLQQTALQLKNPTVLGRCIHQSQHTSHALNQHITQAHQSMYTWLEGAYQVCLFGSVIARSAKIEAAYVRDMGTGLTEASDEFADYIDQILPNLEILKKAIRTDA</sequence>
<reference evidence="1 2" key="1">
    <citation type="journal article" date="2018" name="Int. J. Syst. Evol. Microbiol.">
        <title>Parvibium lacunae gen. nov., sp. nov., a new member of the family Alcaligenaceae isolated from a freshwater pond.</title>
        <authorList>
            <person name="Chen W.M."/>
            <person name="Xie P.B."/>
            <person name="Hsu M.Y."/>
            <person name="Sheu S.Y."/>
        </authorList>
    </citation>
    <scope>NUCLEOTIDE SEQUENCE [LARGE SCALE GENOMIC DNA]</scope>
    <source>
        <strain evidence="1 2">KMB9</strain>
    </source>
</reference>
<accession>A0A368L843</accession>
<protein>
    <recommendedName>
        <fullName evidence="3">Chemotaxis protein</fullName>
    </recommendedName>
</protein>
<dbReference type="AlphaFoldDB" id="A0A368L843"/>
<dbReference type="GO" id="GO:0016020">
    <property type="term" value="C:membrane"/>
    <property type="evidence" value="ECO:0007669"/>
    <property type="project" value="InterPro"/>
</dbReference>
<name>A0A368L843_9BURK</name>
<dbReference type="Proteomes" id="UP000252357">
    <property type="component" value="Unassembled WGS sequence"/>
</dbReference>
<proteinExistence type="predicted"/>
<dbReference type="EMBL" id="QPGB01000001">
    <property type="protein sequence ID" value="RCS59409.1"/>
    <property type="molecule type" value="Genomic_DNA"/>
</dbReference>
<dbReference type="SUPFAM" id="SSF58104">
    <property type="entry name" value="Methyl-accepting chemotaxis protein (MCP) signaling domain"/>
    <property type="match status" value="1"/>
</dbReference>
<dbReference type="GO" id="GO:0004888">
    <property type="term" value="F:transmembrane signaling receptor activity"/>
    <property type="evidence" value="ECO:0007669"/>
    <property type="project" value="InterPro"/>
</dbReference>
<evidence type="ECO:0008006" key="3">
    <source>
        <dbReference type="Google" id="ProtNLM"/>
    </source>
</evidence>
<dbReference type="RefSeq" id="WP_114401559.1">
    <property type="nucleotide sequence ID" value="NZ_QPGB01000001.1"/>
</dbReference>
<dbReference type="GO" id="GO:0006935">
    <property type="term" value="P:chemotaxis"/>
    <property type="evidence" value="ECO:0007669"/>
    <property type="project" value="InterPro"/>
</dbReference>